<feature type="binding site" evidence="9">
    <location>
        <position position="135"/>
    </location>
    <ligand>
        <name>L-histidine</name>
        <dbReference type="ChEBI" id="CHEBI:57595"/>
    </ligand>
</feature>
<dbReference type="InterPro" id="IPR006195">
    <property type="entry name" value="aa-tRNA-synth_II"/>
</dbReference>
<evidence type="ECO:0000256" key="6">
    <source>
        <dbReference type="ARBA" id="ARBA00022917"/>
    </source>
</evidence>
<dbReference type="CDD" id="cd00773">
    <property type="entry name" value="HisRS-like_core"/>
    <property type="match status" value="1"/>
</dbReference>
<dbReference type="AlphaFoldDB" id="A0A399FXB6"/>
<dbReference type="KEGG" id="thao:NI17_009500"/>
<dbReference type="PIRSF" id="PIRSF001549">
    <property type="entry name" value="His-tRNA_synth"/>
    <property type="match status" value="1"/>
</dbReference>
<protein>
    <recommendedName>
        <fullName evidence="3 8">Histidine--tRNA ligase</fullName>
        <ecNumber evidence="3 8">6.1.1.21</ecNumber>
    </recommendedName>
</protein>
<dbReference type="GO" id="GO:0005524">
    <property type="term" value="F:ATP binding"/>
    <property type="evidence" value="ECO:0007669"/>
    <property type="project" value="UniProtKB-KW"/>
</dbReference>
<dbReference type="GO" id="GO:0005737">
    <property type="term" value="C:cytoplasm"/>
    <property type="evidence" value="ECO:0007669"/>
    <property type="project" value="UniProtKB-UniRule"/>
</dbReference>
<feature type="binding site" evidence="9">
    <location>
        <begin position="91"/>
        <end position="93"/>
    </location>
    <ligand>
        <name>L-histidine</name>
        <dbReference type="ChEBI" id="CHEBI:57595"/>
    </ligand>
</feature>
<dbReference type="EC" id="6.1.1.21" evidence="3 8"/>
<dbReference type="Proteomes" id="UP000265719">
    <property type="component" value="Chromosome"/>
</dbReference>
<keyword evidence="11" id="KW-1185">Reference proteome</keyword>
<dbReference type="GO" id="GO:0004821">
    <property type="term" value="F:histidine-tRNA ligase activity"/>
    <property type="evidence" value="ECO:0007669"/>
    <property type="project" value="UniProtKB-UniRule"/>
</dbReference>
<evidence type="ECO:0000256" key="3">
    <source>
        <dbReference type="ARBA" id="ARBA00012815"/>
    </source>
</evidence>
<dbReference type="RefSeq" id="WP_119268102.1">
    <property type="nucleotide sequence ID" value="NZ_CP063196.1"/>
</dbReference>
<feature type="binding site" evidence="9">
    <location>
        <position position="121"/>
    </location>
    <ligand>
        <name>L-histidine</name>
        <dbReference type="ChEBI" id="CHEBI:57595"/>
    </ligand>
</feature>
<sequence length="416" mass="45006">MAQRPSPVRGMRDVLPDAAERRQRLQATIHHVFSRFGYRPIETPALEDLRFLESGQGGENEKLIFKTLRRGLALDQITETSALADAGLRFDLTVPLARFYATNAPELPSPFRAVQIGPVWRAERPQRGRYRQFTQCDIDILGEPSLLAEIELLSAGSQALAAVGLTEFTIRLNHRGLLTELLGACGFAAESHPRVLIVVDKLDKIGPEGVERELARDRHPTPAVSALTEVLAQADTATTCEQVARLLPPGVAETAIEELRTITDAVVLPETAPKATLVLDVSLVRGMGYYTGPIFEVAAPGLGSSIAGGGRYDEMIGRIGGQHTPACGFSIGFERLAEVLAPATVDHATRLALLWREEQDLGAVAAHAFRLRAQGHIVETIRVSGRGKGVYKRLGAAGFDLVAQALDDAEPRPLST</sequence>
<comment type="subunit">
    <text evidence="2">Homodimer.</text>
</comment>
<dbReference type="Pfam" id="PF13393">
    <property type="entry name" value="tRNA-synt_His"/>
    <property type="match status" value="1"/>
</dbReference>
<comment type="similarity">
    <text evidence="1">Belongs to the class-II aminoacyl-tRNA synthetase family.</text>
</comment>
<evidence type="ECO:0000256" key="4">
    <source>
        <dbReference type="ARBA" id="ARBA00022741"/>
    </source>
</evidence>
<dbReference type="SUPFAM" id="SSF55681">
    <property type="entry name" value="Class II aaRS and biotin synthetases"/>
    <property type="match status" value="1"/>
</dbReference>
<proteinExistence type="inferred from homology"/>
<keyword evidence="6" id="KW-0648">Protein biosynthesis</keyword>
<evidence type="ECO:0000256" key="9">
    <source>
        <dbReference type="PIRSR" id="PIRSR001549-1"/>
    </source>
</evidence>
<evidence type="ECO:0000313" key="10">
    <source>
        <dbReference type="EMBL" id="UOE21331.1"/>
    </source>
</evidence>
<dbReference type="PROSITE" id="PS50862">
    <property type="entry name" value="AA_TRNA_LIGASE_II"/>
    <property type="match status" value="1"/>
</dbReference>
<dbReference type="InterPro" id="IPR045864">
    <property type="entry name" value="aa-tRNA-synth_II/BPL/LPL"/>
</dbReference>
<name>A0A399FXB6_9ACTN</name>
<dbReference type="PANTHER" id="PTHR11476">
    <property type="entry name" value="HISTIDYL-TRNA SYNTHETASE"/>
    <property type="match status" value="1"/>
</dbReference>
<dbReference type="NCBIfam" id="TIGR00442">
    <property type="entry name" value="hisS"/>
    <property type="match status" value="1"/>
</dbReference>
<evidence type="ECO:0000313" key="11">
    <source>
        <dbReference type="Proteomes" id="UP000265719"/>
    </source>
</evidence>
<dbReference type="InterPro" id="IPR004516">
    <property type="entry name" value="HisRS/HisZ"/>
</dbReference>
<dbReference type="OrthoDB" id="9800814at2"/>
<dbReference type="InterPro" id="IPR041715">
    <property type="entry name" value="HisRS-like_core"/>
</dbReference>
<keyword evidence="4" id="KW-0547">Nucleotide-binding</keyword>
<evidence type="ECO:0000256" key="7">
    <source>
        <dbReference type="ARBA" id="ARBA00047639"/>
    </source>
</evidence>
<dbReference type="GO" id="GO:0006427">
    <property type="term" value="P:histidyl-tRNA aminoacylation"/>
    <property type="evidence" value="ECO:0007669"/>
    <property type="project" value="UniProtKB-UniRule"/>
</dbReference>
<feature type="binding site" evidence="9">
    <location>
        <begin position="289"/>
        <end position="290"/>
    </location>
    <ligand>
        <name>L-histidine</name>
        <dbReference type="ChEBI" id="CHEBI:57595"/>
    </ligand>
</feature>
<organism evidence="10 11">
    <name type="scientific">Thermobifida halotolerans</name>
    <dbReference type="NCBI Taxonomy" id="483545"/>
    <lineage>
        <taxon>Bacteria</taxon>
        <taxon>Bacillati</taxon>
        <taxon>Actinomycetota</taxon>
        <taxon>Actinomycetes</taxon>
        <taxon>Streptosporangiales</taxon>
        <taxon>Nocardiopsidaceae</taxon>
        <taxon>Thermobifida</taxon>
    </lineage>
</organism>
<dbReference type="InterPro" id="IPR015807">
    <property type="entry name" value="His-tRNA-ligase"/>
</dbReference>
<dbReference type="Gene3D" id="3.30.930.10">
    <property type="entry name" value="Bira Bifunctional Protein, Domain 2"/>
    <property type="match status" value="1"/>
</dbReference>
<dbReference type="EMBL" id="CP063196">
    <property type="protein sequence ID" value="UOE21331.1"/>
    <property type="molecule type" value="Genomic_DNA"/>
</dbReference>
<evidence type="ECO:0000256" key="1">
    <source>
        <dbReference type="ARBA" id="ARBA00008226"/>
    </source>
</evidence>
<dbReference type="PANTHER" id="PTHR11476:SF7">
    <property type="entry name" value="HISTIDINE--TRNA LIGASE"/>
    <property type="match status" value="1"/>
</dbReference>
<feature type="binding site" evidence="9">
    <location>
        <position position="285"/>
    </location>
    <ligand>
        <name>L-histidine</name>
        <dbReference type="ChEBI" id="CHEBI:57595"/>
    </ligand>
</feature>
<evidence type="ECO:0000256" key="2">
    <source>
        <dbReference type="ARBA" id="ARBA00011738"/>
    </source>
</evidence>
<comment type="catalytic activity">
    <reaction evidence="7">
        <text>tRNA(His) + L-histidine + ATP = L-histidyl-tRNA(His) + AMP + diphosphate + H(+)</text>
        <dbReference type="Rhea" id="RHEA:17313"/>
        <dbReference type="Rhea" id="RHEA-COMP:9665"/>
        <dbReference type="Rhea" id="RHEA-COMP:9689"/>
        <dbReference type="ChEBI" id="CHEBI:15378"/>
        <dbReference type="ChEBI" id="CHEBI:30616"/>
        <dbReference type="ChEBI" id="CHEBI:33019"/>
        <dbReference type="ChEBI" id="CHEBI:57595"/>
        <dbReference type="ChEBI" id="CHEBI:78442"/>
        <dbReference type="ChEBI" id="CHEBI:78527"/>
        <dbReference type="ChEBI" id="CHEBI:456215"/>
        <dbReference type="EC" id="6.1.1.21"/>
    </reaction>
</comment>
<accession>A0A399FXB6</accession>
<keyword evidence="10" id="KW-0436">Ligase</keyword>
<feature type="binding site" evidence="9">
    <location>
        <position position="139"/>
    </location>
    <ligand>
        <name>L-histidine</name>
        <dbReference type="ChEBI" id="CHEBI:57595"/>
    </ligand>
</feature>
<evidence type="ECO:0000256" key="5">
    <source>
        <dbReference type="ARBA" id="ARBA00022840"/>
    </source>
</evidence>
<keyword evidence="5" id="KW-0067">ATP-binding</keyword>
<gene>
    <name evidence="10" type="primary">hisS</name>
    <name evidence="10" type="ORF">NI17_009500</name>
</gene>
<reference evidence="10" key="1">
    <citation type="submission" date="2020-10" db="EMBL/GenBank/DDBJ databases">
        <title>De novo genome project of the cellulose decomposer Thermobifida halotolerans type strain.</title>
        <authorList>
            <person name="Nagy I."/>
            <person name="Horvath B."/>
            <person name="Kukolya J."/>
            <person name="Nagy I."/>
            <person name="Orsini M."/>
        </authorList>
    </citation>
    <scope>NUCLEOTIDE SEQUENCE</scope>
    <source>
        <strain evidence="10">DSM 44931</strain>
    </source>
</reference>
<evidence type="ECO:0000256" key="8">
    <source>
        <dbReference type="NCBIfam" id="TIGR00442"/>
    </source>
</evidence>